<reference evidence="7" key="1">
    <citation type="submission" date="2020-01" db="EMBL/GenBank/DDBJ databases">
        <title>Draft genome sequence of the Termite Coptotermes fromosanus.</title>
        <authorList>
            <person name="Itakura S."/>
            <person name="Yosikawa Y."/>
            <person name="Umezawa K."/>
        </authorList>
    </citation>
    <scope>NUCLEOTIDE SEQUENCE [LARGE SCALE GENOMIC DNA]</scope>
</reference>
<dbReference type="PROSITE" id="PS50405">
    <property type="entry name" value="GST_CTER"/>
    <property type="match status" value="1"/>
</dbReference>
<dbReference type="PANTHER" id="PTHR11571:SF224">
    <property type="entry name" value="HEMATOPOIETIC PROSTAGLANDIN D SYNTHASE"/>
    <property type="match status" value="1"/>
</dbReference>
<dbReference type="Pfam" id="PF14497">
    <property type="entry name" value="GST_C_3"/>
    <property type="match status" value="1"/>
</dbReference>
<dbReference type="PANTHER" id="PTHR11571">
    <property type="entry name" value="GLUTATHIONE S-TRANSFERASE"/>
    <property type="match status" value="1"/>
</dbReference>
<accession>A0A6L2PD73</accession>
<evidence type="ECO:0000259" key="5">
    <source>
        <dbReference type="PROSITE" id="PS50405"/>
    </source>
</evidence>
<dbReference type="InterPro" id="IPR050213">
    <property type="entry name" value="GST_superfamily"/>
</dbReference>
<dbReference type="CDD" id="cd03192">
    <property type="entry name" value="GST_C_Sigma_like"/>
    <property type="match status" value="1"/>
</dbReference>
<dbReference type="FunFam" id="1.20.1050.10:FF:000030">
    <property type="entry name" value="Glutathione S-transferase S1"/>
    <property type="match status" value="1"/>
</dbReference>
<dbReference type="InterPro" id="IPR010987">
    <property type="entry name" value="Glutathione-S-Trfase_C-like"/>
</dbReference>
<dbReference type="Proteomes" id="UP000502823">
    <property type="component" value="Unassembled WGS sequence"/>
</dbReference>
<sequence>MIIHRQQTDCILWCDRPKHTFLSNFIVANISVAEVASYHYDQDEASKEKKWGPLKNETVPYYMSKLEEVVEKNNGYFVGGKLTWADIYFVGILDYLSGMAKEDLVKKFPKLKALKEHVLAVPAIKAWVEKRPETEM</sequence>
<organism evidence="6 7">
    <name type="scientific">Coptotermes formosanus</name>
    <name type="common">Formosan subterranean termite</name>
    <dbReference type="NCBI Taxonomy" id="36987"/>
    <lineage>
        <taxon>Eukaryota</taxon>
        <taxon>Metazoa</taxon>
        <taxon>Ecdysozoa</taxon>
        <taxon>Arthropoda</taxon>
        <taxon>Hexapoda</taxon>
        <taxon>Insecta</taxon>
        <taxon>Pterygota</taxon>
        <taxon>Neoptera</taxon>
        <taxon>Polyneoptera</taxon>
        <taxon>Dictyoptera</taxon>
        <taxon>Blattodea</taxon>
        <taxon>Blattoidea</taxon>
        <taxon>Termitoidae</taxon>
        <taxon>Rhinotermitidae</taxon>
        <taxon>Coptotermes</taxon>
    </lineage>
</organism>
<keyword evidence="2" id="KW-0808">Transferase</keyword>
<dbReference type="GO" id="GO:0004364">
    <property type="term" value="F:glutathione transferase activity"/>
    <property type="evidence" value="ECO:0007669"/>
    <property type="project" value="UniProtKB-EC"/>
</dbReference>
<comment type="caution">
    <text evidence="6">The sequence shown here is derived from an EMBL/GenBank/DDBJ whole genome shotgun (WGS) entry which is preliminary data.</text>
</comment>
<dbReference type="AlphaFoldDB" id="A0A6L2PD73"/>
<comment type="similarity">
    <text evidence="3">Belongs to the GST superfamily. Sigma family.</text>
</comment>
<evidence type="ECO:0000256" key="3">
    <source>
        <dbReference type="ARBA" id="ARBA00038317"/>
    </source>
</evidence>
<evidence type="ECO:0000256" key="1">
    <source>
        <dbReference type="ARBA" id="ARBA00012452"/>
    </source>
</evidence>
<evidence type="ECO:0000256" key="2">
    <source>
        <dbReference type="ARBA" id="ARBA00022679"/>
    </source>
</evidence>
<dbReference type="SUPFAM" id="SSF47616">
    <property type="entry name" value="GST C-terminal domain-like"/>
    <property type="match status" value="1"/>
</dbReference>
<evidence type="ECO:0000256" key="4">
    <source>
        <dbReference type="ARBA" id="ARBA00047960"/>
    </source>
</evidence>
<proteinExistence type="inferred from homology"/>
<name>A0A6L2PD73_COPFO</name>
<dbReference type="EC" id="2.5.1.18" evidence="1"/>
<feature type="domain" description="GST C-terminal" evidence="5">
    <location>
        <begin position="12"/>
        <end position="136"/>
    </location>
</feature>
<dbReference type="InterPro" id="IPR004046">
    <property type="entry name" value="GST_C"/>
</dbReference>
<dbReference type="OrthoDB" id="414243at2759"/>
<evidence type="ECO:0000313" key="6">
    <source>
        <dbReference type="EMBL" id="GFG30356.1"/>
    </source>
</evidence>
<protein>
    <recommendedName>
        <fullName evidence="1">glutathione transferase</fullName>
        <ecNumber evidence="1">2.5.1.18</ecNumber>
    </recommendedName>
</protein>
<gene>
    <name evidence="6" type="ORF">Cfor_10067</name>
</gene>
<dbReference type="GO" id="GO:0006749">
    <property type="term" value="P:glutathione metabolic process"/>
    <property type="evidence" value="ECO:0007669"/>
    <property type="project" value="TreeGrafter"/>
</dbReference>
<comment type="catalytic activity">
    <reaction evidence="4">
        <text>RX + glutathione = an S-substituted glutathione + a halide anion + H(+)</text>
        <dbReference type="Rhea" id="RHEA:16437"/>
        <dbReference type="ChEBI" id="CHEBI:15378"/>
        <dbReference type="ChEBI" id="CHEBI:16042"/>
        <dbReference type="ChEBI" id="CHEBI:17792"/>
        <dbReference type="ChEBI" id="CHEBI:57925"/>
        <dbReference type="ChEBI" id="CHEBI:90779"/>
        <dbReference type="EC" id="2.5.1.18"/>
    </reaction>
</comment>
<dbReference type="EMBL" id="BLKM01007315">
    <property type="protein sequence ID" value="GFG30356.1"/>
    <property type="molecule type" value="Genomic_DNA"/>
</dbReference>
<keyword evidence="7" id="KW-1185">Reference proteome</keyword>
<dbReference type="InterPro" id="IPR036282">
    <property type="entry name" value="Glutathione-S-Trfase_C_sf"/>
</dbReference>
<dbReference type="InParanoid" id="A0A6L2PD73"/>
<dbReference type="Gene3D" id="1.20.1050.10">
    <property type="match status" value="1"/>
</dbReference>
<evidence type="ECO:0000313" key="7">
    <source>
        <dbReference type="Proteomes" id="UP000502823"/>
    </source>
</evidence>